<organism evidence="1 2">
    <name type="scientific">Piloderma croceum (strain F 1598)</name>
    <dbReference type="NCBI Taxonomy" id="765440"/>
    <lineage>
        <taxon>Eukaryota</taxon>
        <taxon>Fungi</taxon>
        <taxon>Dikarya</taxon>
        <taxon>Basidiomycota</taxon>
        <taxon>Agaricomycotina</taxon>
        <taxon>Agaricomycetes</taxon>
        <taxon>Agaricomycetidae</taxon>
        <taxon>Atheliales</taxon>
        <taxon>Atheliaceae</taxon>
        <taxon>Piloderma</taxon>
    </lineage>
</organism>
<evidence type="ECO:0000313" key="2">
    <source>
        <dbReference type="Proteomes" id="UP000054166"/>
    </source>
</evidence>
<dbReference type="STRING" id="765440.A0A0C3APT7"/>
<dbReference type="HOGENOM" id="CLU_2574723_0_0_1"/>
<keyword evidence="2" id="KW-1185">Reference proteome</keyword>
<gene>
    <name evidence="1" type="ORF">PILCRDRAFT_826764</name>
</gene>
<dbReference type="EMBL" id="KN833040">
    <property type="protein sequence ID" value="KIM75933.1"/>
    <property type="molecule type" value="Genomic_DNA"/>
</dbReference>
<reference evidence="2" key="2">
    <citation type="submission" date="2015-01" db="EMBL/GenBank/DDBJ databases">
        <title>Evolutionary Origins and Diversification of the Mycorrhizal Mutualists.</title>
        <authorList>
            <consortium name="DOE Joint Genome Institute"/>
            <consortium name="Mycorrhizal Genomics Consortium"/>
            <person name="Kohler A."/>
            <person name="Kuo A."/>
            <person name="Nagy L.G."/>
            <person name="Floudas D."/>
            <person name="Copeland A."/>
            <person name="Barry K.W."/>
            <person name="Cichocki N."/>
            <person name="Veneault-Fourrey C."/>
            <person name="LaButti K."/>
            <person name="Lindquist E.A."/>
            <person name="Lipzen A."/>
            <person name="Lundell T."/>
            <person name="Morin E."/>
            <person name="Murat C."/>
            <person name="Riley R."/>
            <person name="Ohm R."/>
            <person name="Sun H."/>
            <person name="Tunlid A."/>
            <person name="Henrissat B."/>
            <person name="Grigoriev I.V."/>
            <person name="Hibbett D.S."/>
            <person name="Martin F."/>
        </authorList>
    </citation>
    <scope>NUCLEOTIDE SEQUENCE [LARGE SCALE GENOMIC DNA]</scope>
    <source>
        <strain evidence="2">F 1598</strain>
    </source>
</reference>
<dbReference type="Proteomes" id="UP000054166">
    <property type="component" value="Unassembled WGS sequence"/>
</dbReference>
<sequence>MPDEALDVSEADIARIVPRVLSHRLRVRDSPEDEILGSLMHTAVGSCTACEVEDEEDDVKKQSTRERRTVKDILVKILAEV</sequence>
<protein>
    <submittedName>
        <fullName evidence="1">Uncharacterized protein</fullName>
    </submittedName>
</protein>
<dbReference type="InParanoid" id="A0A0C3APT7"/>
<name>A0A0C3APT7_PILCF</name>
<dbReference type="AlphaFoldDB" id="A0A0C3APT7"/>
<dbReference type="OrthoDB" id="5582146at2759"/>
<accession>A0A0C3APT7</accession>
<evidence type="ECO:0000313" key="1">
    <source>
        <dbReference type="EMBL" id="KIM75933.1"/>
    </source>
</evidence>
<proteinExistence type="predicted"/>
<reference evidence="1 2" key="1">
    <citation type="submission" date="2014-04" db="EMBL/GenBank/DDBJ databases">
        <authorList>
            <consortium name="DOE Joint Genome Institute"/>
            <person name="Kuo A."/>
            <person name="Tarkka M."/>
            <person name="Buscot F."/>
            <person name="Kohler A."/>
            <person name="Nagy L.G."/>
            <person name="Floudas D."/>
            <person name="Copeland A."/>
            <person name="Barry K.W."/>
            <person name="Cichocki N."/>
            <person name="Veneault-Fourrey C."/>
            <person name="LaButti K."/>
            <person name="Lindquist E.A."/>
            <person name="Lipzen A."/>
            <person name="Lundell T."/>
            <person name="Morin E."/>
            <person name="Murat C."/>
            <person name="Sun H."/>
            <person name="Tunlid A."/>
            <person name="Henrissat B."/>
            <person name="Grigoriev I.V."/>
            <person name="Hibbett D.S."/>
            <person name="Martin F."/>
            <person name="Nordberg H.P."/>
            <person name="Cantor M.N."/>
            <person name="Hua S.X."/>
        </authorList>
    </citation>
    <scope>NUCLEOTIDE SEQUENCE [LARGE SCALE GENOMIC DNA]</scope>
    <source>
        <strain evidence="1 2">F 1598</strain>
    </source>
</reference>